<keyword evidence="1" id="KW-0812">Transmembrane</keyword>
<accession>A0AAN5HZB0</accession>
<dbReference type="AlphaFoldDB" id="A0AAN5HZB0"/>
<evidence type="ECO:0000313" key="3">
    <source>
        <dbReference type="Proteomes" id="UP001328107"/>
    </source>
</evidence>
<protein>
    <submittedName>
        <fullName evidence="2">Uncharacterized protein</fullName>
    </submittedName>
</protein>
<proteinExistence type="predicted"/>
<feature type="non-terminal residue" evidence="2">
    <location>
        <position position="64"/>
    </location>
</feature>
<comment type="caution">
    <text evidence="2">The sequence shown here is derived from an EMBL/GenBank/DDBJ whole genome shotgun (WGS) entry which is preliminary data.</text>
</comment>
<gene>
    <name evidence="2" type="ORF">PMAYCL1PPCAC_16497</name>
</gene>
<dbReference type="Proteomes" id="UP001328107">
    <property type="component" value="Unassembled WGS sequence"/>
</dbReference>
<keyword evidence="1" id="KW-0472">Membrane</keyword>
<sequence>LIITIPIFTSIIFMITQVIHGKVNGVYFAASLFPPAMISLFAIRLLLSSNTKRLDRLNDAIKRR</sequence>
<evidence type="ECO:0000313" key="2">
    <source>
        <dbReference type="EMBL" id="GMR46302.1"/>
    </source>
</evidence>
<feature type="non-terminal residue" evidence="2">
    <location>
        <position position="1"/>
    </location>
</feature>
<name>A0AAN5HZB0_9BILA</name>
<organism evidence="2 3">
    <name type="scientific">Pristionchus mayeri</name>
    <dbReference type="NCBI Taxonomy" id="1317129"/>
    <lineage>
        <taxon>Eukaryota</taxon>
        <taxon>Metazoa</taxon>
        <taxon>Ecdysozoa</taxon>
        <taxon>Nematoda</taxon>
        <taxon>Chromadorea</taxon>
        <taxon>Rhabditida</taxon>
        <taxon>Rhabditina</taxon>
        <taxon>Diplogasteromorpha</taxon>
        <taxon>Diplogasteroidea</taxon>
        <taxon>Neodiplogasteridae</taxon>
        <taxon>Pristionchus</taxon>
    </lineage>
</organism>
<feature type="transmembrane region" description="Helical" evidence="1">
    <location>
        <begin position="26"/>
        <end position="47"/>
    </location>
</feature>
<keyword evidence="1" id="KW-1133">Transmembrane helix</keyword>
<dbReference type="EMBL" id="BTRK01000004">
    <property type="protein sequence ID" value="GMR46302.1"/>
    <property type="molecule type" value="Genomic_DNA"/>
</dbReference>
<evidence type="ECO:0000256" key="1">
    <source>
        <dbReference type="SAM" id="Phobius"/>
    </source>
</evidence>
<keyword evidence="3" id="KW-1185">Reference proteome</keyword>
<reference evidence="3" key="1">
    <citation type="submission" date="2022-10" db="EMBL/GenBank/DDBJ databases">
        <title>Genome assembly of Pristionchus species.</title>
        <authorList>
            <person name="Yoshida K."/>
            <person name="Sommer R.J."/>
        </authorList>
    </citation>
    <scope>NUCLEOTIDE SEQUENCE [LARGE SCALE GENOMIC DNA]</scope>
    <source>
        <strain evidence="3">RS5460</strain>
    </source>
</reference>